<keyword evidence="2" id="KW-0804">Transcription</keyword>
<dbReference type="InterPro" id="IPR036388">
    <property type="entry name" value="WH-like_DNA-bd_sf"/>
</dbReference>
<organism evidence="5 6">
    <name type="scientific">Streptococcus cuniculipharyngis</name>
    <dbReference type="NCBI Taxonomy" id="1562651"/>
    <lineage>
        <taxon>Bacteria</taxon>
        <taxon>Bacillati</taxon>
        <taxon>Bacillota</taxon>
        <taxon>Bacilli</taxon>
        <taxon>Lactobacillales</taxon>
        <taxon>Streptococcaceae</taxon>
        <taxon>Streptococcus</taxon>
    </lineage>
</organism>
<dbReference type="InterPro" id="IPR050661">
    <property type="entry name" value="BglG_antiterminators"/>
</dbReference>
<dbReference type="InterPro" id="IPR007737">
    <property type="entry name" value="Mga_HTH"/>
</dbReference>
<dbReference type="OrthoDB" id="2192016at2"/>
<dbReference type="InterPro" id="IPR013196">
    <property type="entry name" value="HTH_11"/>
</dbReference>
<feature type="domain" description="Mga helix-turn-helix" evidence="3">
    <location>
        <begin position="81"/>
        <end position="161"/>
    </location>
</feature>
<evidence type="ECO:0000313" key="6">
    <source>
        <dbReference type="Proteomes" id="UP000317430"/>
    </source>
</evidence>
<keyword evidence="1" id="KW-0805">Transcription regulation</keyword>
<dbReference type="AlphaFoldDB" id="A0A5C5SE30"/>
<dbReference type="EMBL" id="VOHL01000001">
    <property type="protein sequence ID" value="TWS99064.1"/>
    <property type="molecule type" value="Genomic_DNA"/>
</dbReference>
<evidence type="ECO:0000256" key="2">
    <source>
        <dbReference type="ARBA" id="ARBA00023163"/>
    </source>
</evidence>
<evidence type="ECO:0000256" key="1">
    <source>
        <dbReference type="ARBA" id="ARBA00023015"/>
    </source>
</evidence>
<dbReference type="Proteomes" id="UP000317430">
    <property type="component" value="Unassembled WGS sequence"/>
</dbReference>
<dbReference type="Gene3D" id="1.10.10.10">
    <property type="entry name" value="Winged helix-like DNA-binding domain superfamily/Winged helix DNA-binding domain"/>
    <property type="match status" value="2"/>
</dbReference>
<proteinExistence type="predicted"/>
<evidence type="ECO:0000313" key="5">
    <source>
        <dbReference type="EMBL" id="TWS99064.1"/>
    </source>
</evidence>
<dbReference type="Pfam" id="PF08279">
    <property type="entry name" value="HTH_11"/>
    <property type="match status" value="1"/>
</dbReference>
<gene>
    <name evidence="5" type="ORF">FRX57_02345</name>
</gene>
<protein>
    <submittedName>
        <fullName evidence="5">HTH domain-containing protein</fullName>
    </submittedName>
</protein>
<accession>A0A5C5SE30</accession>
<feature type="domain" description="Helix-turn-helix type 11" evidence="4">
    <location>
        <begin position="16"/>
        <end position="54"/>
    </location>
</feature>
<evidence type="ECO:0000259" key="4">
    <source>
        <dbReference type="Pfam" id="PF08279"/>
    </source>
</evidence>
<evidence type="ECO:0000259" key="3">
    <source>
        <dbReference type="Pfam" id="PF05043"/>
    </source>
</evidence>
<keyword evidence="6" id="KW-1185">Reference proteome</keyword>
<dbReference type="PANTHER" id="PTHR30185:SF18">
    <property type="entry name" value="TRANSCRIPTIONAL REGULATOR MTLR"/>
    <property type="match status" value="1"/>
</dbReference>
<reference evidence="5 6" key="1">
    <citation type="submission" date="2019-08" db="EMBL/GenBank/DDBJ databases">
        <authorList>
            <person name="Lei W."/>
        </authorList>
    </citation>
    <scope>NUCLEOTIDE SEQUENCE [LARGE SCALE GENOMIC DNA]</scope>
    <source>
        <strain evidence="5 6">CCUG 66496</strain>
    </source>
</reference>
<name>A0A5C5SE30_9STRE</name>
<dbReference type="SUPFAM" id="SSF46785">
    <property type="entry name" value="Winged helix' DNA-binding domain"/>
    <property type="match status" value="2"/>
</dbReference>
<sequence>MQIINLMEKTEAGAYRILCYLRGAGQAVSIKALAQEVGLSRSTIRKYLALLQESFELSTQGVSLLLKEDLCELRLPADLEWSKLLRGFLTPAIKYQILNYLFRKPSFTIQELAQQLLISEATLHRHLAGLNDILAEFHISIYNGHWQGPEHQIRYLYWLLYRQTWSVVEIRQEVEHLSVQKEVQLVERLCQSELTALNRQSLGLWLAISHQRWSNLRKDGRTLAALLDPYRDNIFFQRLEKACLRYFSRYAVELDEIEAHSLFAFLVSMAILPPHTMSFLLGFGGPVAEQLTQAIQCLREKKLCGFPLPQMVNDVLGKLFHQAYFFQGFLWTFPDEYQLEGAYFQGLVEKEHVDLARSLFSEQFGDGEALTYYRWNFLGLLVYLKRPIRQRLTIGLAMEEGQMMLDLLKAGLDEELGGNPLIDLLPYQSGQAYDGLILSQGYLEQVSCPIYRLSGPLQLIDKERLGDWIQKLQESKKLD</sequence>
<dbReference type="RefSeq" id="WP_146566246.1">
    <property type="nucleotide sequence ID" value="NZ_VOHL01000001.1"/>
</dbReference>
<dbReference type="PANTHER" id="PTHR30185">
    <property type="entry name" value="CRYPTIC BETA-GLUCOSIDE BGL OPERON ANTITERMINATOR"/>
    <property type="match status" value="1"/>
</dbReference>
<dbReference type="Pfam" id="PF05043">
    <property type="entry name" value="Mga"/>
    <property type="match status" value="1"/>
</dbReference>
<comment type="caution">
    <text evidence="5">The sequence shown here is derived from an EMBL/GenBank/DDBJ whole genome shotgun (WGS) entry which is preliminary data.</text>
</comment>
<dbReference type="InterPro" id="IPR036390">
    <property type="entry name" value="WH_DNA-bd_sf"/>
</dbReference>